<dbReference type="SUPFAM" id="SSF55781">
    <property type="entry name" value="GAF domain-like"/>
    <property type="match status" value="1"/>
</dbReference>
<dbReference type="PANTHER" id="PTHR43047:SF63">
    <property type="entry name" value="HISTIDINE KINASE"/>
    <property type="match status" value="1"/>
</dbReference>
<evidence type="ECO:0000256" key="4">
    <source>
        <dbReference type="ARBA" id="ARBA00022475"/>
    </source>
</evidence>
<dbReference type="CDD" id="cd00082">
    <property type="entry name" value="HisKA"/>
    <property type="match status" value="1"/>
</dbReference>
<dbReference type="InterPro" id="IPR036890">
    <property type="entry name" value="HATPase_C_sf"/>
</dbReference>
<dbReference type="GO" id="GO:0005524">
    <property type="term" value="F:ATP binding"/>
    <property type="evidence" value="ECO:0007669"/>
    <property type="project" value="UniProtKB-KW"/>
</dbReference>
<dbReference type="Pfam" id="PF02518">
    <property type="entry name" value="HATPase_c"/>
    <property type="match status" value="1"/>
</dbReference>
<dbReference type="Proteomes" id="UP000705867">
    <property type="component" value="Unassembled WGS sequence"/>
</dbReference>
<dbReference type="Pfam" id="PF02743">
    <property type="entry name" value="dCache_1"/>
    <property type="match status" value="1"/>
</dbReference>
<name>A0A953JFF3_9BACT</name>
<evidence type="ECO:0000256" key="6">
    <source>
        <dbReference type="ARBA" id="ARBA00022679"/>
    </source>
</evidence>
<dbReference type="CDD" id="cd16922">
    <property type="entry name" value="HATPase_EvgS-ArcB-TorS-like"/>
    <property type="match status" value="1"/>
</dbReference>
<dbReference type="SUPFAM" id="SSF55874">
    <property type="entry name" value="ATPase domain of HSP90 chaperone/DNA topoisomerase II/histidine kinase"/>
    <property type="match status" value="1"/>
</dbReference>
<evidence type="ECO:0000256" key="3">
    <source>
        <dbReference type="ARBA" id="ARBA00012438"/>
    </source>
</evidence>
<dbReference type="InterPro" id="IPR004358">
    <property type="entry name" value="Sig_transdc_His_kin-like_C"/>
</dbReference>
<keyword evidence="5 15" id="KW-0597">Phosphoprotein</keyword>
<dbReference type="FunFam" id="1.10.287.130:FF:000038">
    <property type="entry name" value="Sensory transduction histidine kinase"/>
    <property type="match status" value="1"/>
</dbReference>
<evidence type="ECO:0000256" key="14">
    <source>
        <dbReference type="ARBA" id="ARBA00023306"/>
    </source>
</evidence>
<evidence type="ECO:0000256" key="1">
    <source>
        <dbReference type="ARBA" id="ARBA00000085"/>
    </source>
</evidence>
<dbReference type="InterPro" id="IPR029016">
    <property type="entry name" value="GAF-like_dom_sf"/>
</dbReference>
<dbReference type="Pfam" id="PF13185">
    <property type="entry name" value="GAF_2"/>
    <property type="match status" value="1"/>
</dbReference>
<keyword evidence="12" id="KW-0902">Two-component regulatory system</keyword>
<dbReference type="PANTHER" id="PTHR43047">
    <property type="entry name" value="TWO-COMPONENT HISTIDINE PROTEIN KINASE"/>
    <property type="match status" value="1"/>
</dbReference>
<evidence type="ECO:0000256" key="5">
    <source>
        <dbReference type="ARBA" id="ARBA00022553"/>
    </source>
</evidence>
<dbReference type="InterPro" id="IPR036097">
    <property type="entry name" value="HisK_dim/P_sf"/>
</dbReference>
<dbReference type="CDD" id="cd12912">
    <property type="entry name" value="PDC2_MCP_like"/>
    <property type="match status" value="1"/>
</dbReference>
<keyword evidence="6" id="KW-0808">Transferase</keyword>
<dbReference type="SUPFAM" id="SSF52172">
    <property type="entry name" value="CheY-like"/>
    <property type="match status" value="1"/>
</dbReference>
<keyword evidence="11 17" id="KW-1133">Transmembrane helix</keyword>
<dbReference type="EMBL" id="JAIOIV010000089">
    <property type="protein sequence ID" value="MBZ0156756.1"/>
    <property type="molecule type" value="Genomic_DNA"/>
</dbReference>
<comment type="catalytic activity">
    <reaction evidence="1">
        <text>ATP + protein L-histidine = ADP + protein N-phospho-L-histidine.</text>
        <dbReference type="EC" id="2.7.13.3"/>
    </reaction>
</comment>
<evidence type="ECO:0000259" key="19">
    <source>
        <dbReference type="PROSITE" id="PS50110"/>
    </source>
</evidence>
<protein>
    <recommendedName>
        <fullName evidence="3">histidine kinase</fullName>
        <ecNumber evidence="3">2.7.13.3</ecNumber>
    </recommendedName>
</protein>
<evidence type="ECO:0000256" key="8">
    <source>
        <dbReference type="ARBA" id="ARBA00022741"/>
    </source>
</evidence>
<dbReference type="SMART" id="SM00448">
    <property type="entry name" value="REC"/>
    <property type="match status" value="1"/>
</dbReference>
<dbReference type="Gene3D" id="3.30.565.10">
    <property type="entry name" value="Histidine kinase-like ATPase, C-terminal domain"/>
    <property type="match status" value="1"/>
</dbReference>
<gene>
    <name evidence="20" type="ORF">K8I29_11190</name>
</gene>
<keyword evidence="9" id="KW-0418">Kinase</keyword>
<keyword evidence="14" id="KW-0131">Cell cycle</keyword>
<dbReference type="InterPro" id="IPR033479">
    <property type="entry name" value="dCache_1"/>
</dbReference>
<reference evidence="20" key="1">
    <citation type="journal article" date="2021" name="bioRxiv">
        <title>Unraveling nitrogen, sulfur and carbon metabolic pathways and microbial community transcriptional responses to substrate deprivation and toxicity stresses in a bioreactor mimicking anoxic brackish coastal sediment conditions.</title>
        <authorList>
            <person name="Martins P.D."/>
            <person name="Echeveste M.J."/>
            <person name="Arshad A."/>
            <person name="Kurth J."/>
            <person name="Ouboter H."/>
            <person name="Jetten M.S.M."/>
            <person name="Welte C.U."/>
        </authorList>
    </citation>
    <scope>NUCLEOTIDE SEQUENCE</scope>
    <source>
        <strain evidence="20">MAG_39</strain>
    </source>
</reference>
<feature type="modified residue" description="4-aspartylphosphate" evidence="15">
    <location>
        <position position="843"/>
    </location>
</feature>
<keyword evidence="13 17" id="KW-0472">Membrane</keyword>
<dbReference type="SUPFAM" id="SSF47384">
    <property type="entry name" value="Homodimeric domain of signal transducing histidine kinase"/>
    <property type="match status" value="1"/>
</dbReference>
<evidence type="ECO:0000256" key="7">
    <source>
        <dbReference type="ARBA" id="ARBA00022692"/>
    </source>
</evidence>
<dbReference type="Gene3D" id="3.40.50.2300">
    <property type="match status" value="1"/>
</dbReference>
<evidence type="ECO:0000256" key="12">
    <source>
        <dbReference type="ARBA" id="ARBA00023012"/>
    </source>
</evidence>
<reference evidence="20" key="2">
    <citation type="submission" date="2021-08" db="EMBL/GenBank/DDBJ databases">
        <authorList>
            <person name="Dalcin Martins P."/>
        </authorList>
    </citation>
    <scope>NUCLEOTIDE SEQUENCE</scope>
    <source>
        <strain evidence="20">MAG_39</strain>
    </source>
</reference>
<sequence length="915" mass="102117">MKAWLLEKKWRTILAGVLAMAVPVLALALFVHFSVIGVLTQRVIEENTIYATLGAHGISKWLNSTIAAGRVLVTRQRLVEGLLRKDKEEIDRHLRSFVENSTGIERAAIASRAGVVLASYPEDSATIGMDLSYRDWYKGILRDRKPYVSEFYLRASRPQQYIFAIALPVEMEGKEMAGILVLQPQEDYIKNSVDDIKLKDGFAYVVDKRGHLIYHPRYTLDRIVDFSLIPAVQKVRQGLEGVEEMLDPMRDDKLLVAYHPVDEWGWGVVIERTARNVYAPVREITLWLSVFTCGMLLAVGVFSYRWADLLVSTHRLARERREEELYEKTYNEFLTLLNMQWSGVQEMCGAFLNKLNEQTSIESGVLYICEEGGLVPSSTLAVQMPPAAGSFPSDCLRQRRTLRIRDIPQDIRLKVEAGVAVVFPKEVIAVPLLYKDKVEGVLEVACVHGFPERDVRLIQRCTSPLAIGISTHRSQAALRRLSEKLFASNEELQVLNEELQTMNEELQGQQEELSEANRRLEEVSRTKSDFLANMSHELRTPLNSIIGFSEVLQDGLFGELNGKQQEYVQNIYGSGRHLLGLINDILDLAKVESGKLELETDIFSLKALLHDSVVMLREKALRHGISLGVELAPEADREIEADQRKVKQILFNLLSNAVKFTPDGGTVRLRARLLPGRGEVRGEKGDFFRSGSPAPFVEIAVEDSGIGIRQEDLPKLFKEFSQLESPYAKKYEGTGLGLALTRRLVELHGGKIGVESEPGKGSRFTFTLPVRQGQYTGSAAPEGDHAGCPVPGETVLIIDDDPKVHEIMESALRAEGFRVISALGGREGLAIAAREVPGLIVLDLLMTGMNGFEVLKELRAAPQTASTPVVVLTSLQLAGKDRERLNGQVLSIEEKGGLTRERFIAGVKKAMCRER</sequence>
<feature type="transmembrane region" description="Helical" evidence="17">
    <location>
        <begin position="12"/>
        <end position="39"/>
    </location>
</feature>
<accession>A0A953JFF3</accession>
<dbReference type="Gene3D" id="1.10.287.130">
    <property type="match status" value="1"/>
</dbReference>
<evidence type="ECO:0000313" key="21">
    <source>
        <dbReference type="Proteomes" id="UP000705867"/>
    </source>
</evidence>
<evidence type="ECO:0000256" key="17">
    <source>
        <dbReference type="SAM" id="Phobius"/>
    </source>
</evidence>
<dbReference type="SMART" id="SM00065">
    <property type="entry name" value="GAF"/>
    <property type="match status" value="1"/>
</dbReference>
<feature type="domain" description="Histidine kinase" evidence="18">
    <location>
        <begin position="533"/>
        <end position="772"/>
    </location>
</feature>
<keyword evidence="10" id="KW-0067">ATP-binding</keyword>
<dbReference type="Gene3D" id="3.30.450.40">
    <property type="match status" value="1"/>
</dbReference>
<dbReference type="InterPro" id="IPR003661">
    <property type="entry name" value="HisK_dim/P_dom"/>
</dbReference>
<dbReference type="GO" id="GO:0005886">
    <property type="term" value="C:plasma membrane"/>
    <property type="evidence" value="ECO:0007669"/>
    <property type="project" value="UniProtKB-SubCell"/>
</dbReference>
<evidence type="ECO:0000259" key="18">
    <source>
        <dbReference type="PROSITE" id="PS50109"/>
    </source>
</evidence>
<feature type="domain" description="Response regulatory" evidence="19">
    <location>
        <begin position="794"/>
        <end position="910"/>
    </location>
</feature>
<keyword evidence="16" id="KW-0175">Coiled coil</keyword>
<dbReference type="InterPro" id="IPR005467">
    <property type="entry name" value="His_kinase_dom"/>
</dbReference>
<evidence type="ECO:0000256" key="2">
    <source>
        <dbReference type="ARBA" id="ARBA00004651"/>
    </source>
</evidence>
<keyword evidence="8" id="KW-0547">Nucleotide-binding</keyword>
<dbReference type="FunFam" id="3.30.565.10:FF:000010">
    <property type="entry name" value="Sensor histidine kinase RcsC"/>
    <property type="match status" value="1"/>
</dbReference>
<dbReference type="InterPro" id="IPR001789">
    <property type="entry name" value="Sig_transdc_resp-reg_receiver"/>
</dbReference>
<evidence type="ECO:0000256" key="11">
    <source>
        <dbReference type="ARBA" id="ARBA00022989"/>
    </source>
</evidence>
<dbReference type="Gene3D" id="3.30.450.20">
    <property type="entry name" value="PAS domain"/>
    <property type="match status" value="1"/>
</dbReference>
<dbReference type="Pfam" id="PF00072">
    <property type="entry name" value="Response_reg"/>
    <property type="match status" value="1"/>
</dbReference>
<dbReference type="Pfam" id="PF00512">
    <property type="entry name" value="HisKA"/>
    <property type="match status" value="1"/>
</dbReference>
<dbReference type="GO" id="GO:0009927">
    <property type="term" value="F:histidine phosphotransfer kinase activity"/>
    <property type="evidence" value="ECO:0007669"/>
    <property type="project" value="TreeGrafter"/>
</dbReference>
<dbReference type="PROSITE" id="PS50110">
    <property type="entry name" value="RESPONSE_REGULATORY"/>
    <property type="match status" value="1"/>
</dbReference>
<dbReference type="InterPro" id="IPR003594">
    <property type="entry name" value="HATPase_dom"/>
</dbReference>
<dbReference type="EC" id="2.7.13.3" evidence="3"/>
<evidence type="ECO:0000256" key="16">
    <source>
        <dbReference type="SAM" id="Coils"/>
    </source>
</evidence>
<proteinExistence type="predicted"/>
<keyword evidence="4" id="KW-1003">Cell membrane</keyword>
<dbReference type="GO" id="GO:0000155">
    <property type="term" value="F:phosphorelay sensor kinase activity"/>
    <property type="evidence" value="ECO:0007669"/>
    <property type="project" value="InterPro"/>
</dbReference>
<evidence type="ECO:0000256" key="9">
    <source>
        <dbReference type="ARBA" id="ARBA00022777"/>
    </source>
</evidence>
<dbReference type="InterPro" id="IPR011006">
    <property type="entry name" value="CheY-like_superfamily"/>
</dbReference>
<evidence type="ECO:0000256" key="15">
    <source>
        <dbReference type="PROSITE-ProRule" id="PRU00169"/>
    </source>
</evidence>
<evidence type="ECO:0000313" key="20">
    <source>
        <dbReference type="EMBL" id="MBZ0156756.1"/>
    </source>
</evidence>
<evidence type="ECO:0000256" key="10">
    <source>
        <dbReference type="ARBA" id="ARBA00022840"/>
    </source>
</evidence>
<evidence type="ECO:0000256" key="13">
    <source>
        <dbReference type="ARBA" id="ARBA00023136"/>
    </source>
</evidence>
<dbReference type="AlphaFoldDB" id="A0A953JFF3"/>
<dbReference type="SMART" id="SM00387">
    <property type="entry name" value="HATPase_c"/>
    <property type="match status" value="1"/>
</dbReference>
<dbReference type="SMART" id="SM00388">
    <property type="entry name" value="HisKA"/>
    <property type="match status" value="1"/>
</dbReference>
<feature type="coiled-coil region" evidence="16">
    <location>
        <begin position="478"/>
        <end position="533"/>
    </location>
</feature>
<comment type="subcellular location">
    <subcellularLocation>
        <location evidence="2">Cell membrane</location>
        <topology evidence="2">Multi-pass membrane protein</topology>
    </subcellularLocation>
</comment>
<dbReference type="InterPro" id="IPR003018">
    <property type="entry name" value="GAF"/>
</dbReference>
<dbReference type="CDD" id="cd18773">
    <property type="entry name" value="PDC1_HK_sensor"/>
    <property type="match status" value="1"/>
</dbReference>
<organism evidence="20 21">
    <name type="scientific">Candidatus Nitrobium versatile</name>
    <dbReference type="NCBI Taxonomy" id="2884831"/>
    <lineage>
        <taxon>Bacteria</taxon>
        <taxon>Pseudomonadati</taxon>
        <taxon>Nitrospirota</taxon>
        <taxon>Nitrospiria</taxon>
        <taxon>Nitrospirales</taxon>
        <taxon>Nitrospiraceae</taxon>
        <taxon>Candidatus Nitrobium</taxon>
    </lineage>
</organism>
<dbReference type="PROSITE" id="PS50109">
    <property type="entry name" value="HIS_KIN"/>
    <property type="match status" value="1"/>
</dbReference>
<keyword evidence="7 17" id="KW-0812">Transmembrane</keyword>
<comment type="caution">
    <text evidence="20">The sequence shown here is derived from an EMBL/GenBank/DDBJ whole genome shotgun (WGS) entry which is preliminary data.</text>
</comment>
<dbReference type="PRINTS" id="PR00344">
    <property type="entry name" value="BCTRLSENSOR"/>
</dbReference>